<protein>
    <submittedName>
        <fullName evidence="5">Copper resistance protein CopC</fullName>
    </submittedName>
</protein>
<dbReference type="SUPFAM" id="SSF81296">
    <property type="entry name" value="E set domains"/>
    <property type="match status" value="1"/>
</dbReference>
<feature type="chain" id="PRO_5015403805" evidence="3">
    <location>
        <begin position="22"/>
        <end position="113"/>
    </location>
</feature>
<name>A0A2S0VY07_9ALTE</name>
<accession>A0A2S0VY07</accession>
<dbReference type="InterPro" id="IPR007348">
    <property type="entry name" value="CopC_dom"/>
</dbReference>
<feature type="signal peptide" evidence="3">
    <location>
        <begin position="1"/>
        <end position="21"/>
    </location>
</feature>
<keyword evidence="2" id="KW-0186">Copper</keyword>
<evidence type="ECO:0000256" key="3">
    <source>
        <dbReference type="SAM" id="SignalP"/>
    </source>
</evidence>
<evidence type="ECO:0000313" key="5">
    <source>
        <dbReference type="EMBL" id="AWB69052.1"/>
    </source>
</evidence>
<dbReference type="InterPro" id="IPR014755">
    <property type="entry name" value="Cu-Rt/internalin_Ig-like"/>
</dbReference>
<evidence type="ECO:0000313" key="6">
    <source>
        <dbReference type="Proteomes" id="UP000244441"/>
    </source>
</evidence>
<feature type="domain" description="CopC" evidence="4">
    <location>
        <begin position="20"/>
        <end position="112"/>
    </location>
</feature>
<evidence type="ECO:0000256" key="1">
    <source>
        <dbReference type="ARBA" id="ARBA00022729"/>
    </source>
</evidence>
<dbReference type="InterPro" id="IPR014756">
    <property type="entry name" value="Ig_E-set"/>
</dbReference>
<dbReference type="Pfam" id="PF04234">
    <property type="entry name" value="CopC"/>
    <property type="match status" value="1"/>
</dbReference>
<dbReference type="Gene3D" id="2.60.40.1220">
    <property type="match status" value="1"/>
</dbReference>
<keyword evidence="1 3" id="KW-0732">Signal</keyword>
<keyword evidence="6" id="KW-1185">Reference proteome</keyword>
<dbReference type="AlphaFoldDB" id="A0A2S0VY07"/>
<dbReference type="OrthoDB" id="5568545at2"/>
<reference evidence="5 6" key="1">
    <citation type="submission" date="2018-01" db="EMBL/GenBank/DDBJ databases">
        <title>Genome sequence of a Cantenovulum-like bacteria.</title>
        <authorList>
            <person name="Tan W.R."/>
            <person name="Lau N.-S."/>
            <person name="Go F."/>
            <person name="Amirul A.-A.A."/>
        </authorList>
    </citation>
    <scope>NUCLEOTIDE SEQUENCE [LARGE SCALE GENOMIC DNA]</scope>
    <source>
        <strain evidence="5 6">CCB-QB4</strain>
    </source>
</reference>
<dbReference type="GO" id="GO:0005507">
    <property type="term" value="F:copper ion binding"/>
    <property type="evidence" value="ECO:0007669"/>
    <property type="project" value="InterPro"/>
</dbReference>
<dbReference type="EMBL" id="CP026604">
    <property type="protein sequence ID" value="AWB69052.1"/>
    <property type="molecule type" value="Genomic_DNA"/>
</dbReference>
<organism evidence="5 6">
    <name type="scientific">Saccharobesus litoralis</name>
    <dbReference type="NCBI Taxonomy" id="2172099"/>
    <lineage>
        <taxon>Bacteria</taxon>
        <taxon>Pseudomonadati</taxon>
        <taxon>Pseudomonadota</taxon>
        <taxon>Gammaproteobacteria</taxon>
        <taxon>Alteromonadales</taxon>
        <taxon>Alteromonadaceae</taxon>
        <taxon>Saccharobesus</taxon>
    </lineage>
</organism>
<evidence type="ECO:0000256" key="2">
    <source>
        <dbReference type="ARBA" id="ARBA00023008"/>
    </source>
</evidence>
<gene>
    <name evidence="5" type="ORF">C2869_16230</name>
</gene>
<dbReference type="Proteomes" id="UP000244441">
    <property type="component" value="Chromosome"/>
</dbReference>
<dbReference type="GO" id="GO:0042597">
    <property type="term" value="C:periplasmic space"/>
    <property type="evidence" value="ECO:0007669"/>
    <property type="project" value="InterPro"/>
</dbReference>
<sequence length="113" mass="12632">MKKLLTLLFTLTITFSALGHAKLEAITPSNNAMLMHSPKELALSFNHAVKAVKVVLKKKKGQVVNFSFKPSKHAQKQFKWALPKLSPAMYEVEWTILGSDGHKIKGSSEFMVH</sequence>
<dbReference type="KEGG" id="cate:C2869_16230"/>
<proteinExistence type="predicted"/>
<dbReference type="GO" id="GO:0046688">
    <property type="term" value="P:response to copper ion"/>
    <property type="evidence" value="ECO:0007669"/>
    <property type="project" value="InterPro"/>
</dbReference>
<evidence type="ECO:0000259" key="4">
    <source>
        <dbReference type="Pfam" id="PF04234"/>
    </source>
</evidence>